<dbReference type="InterPro" id="IPR053168">
    <property type="entry name" value="Glutamic_endopeptidase"/>
</dbReference>
<sequence length="161" mass="17932">MKNLANKPNFNLEKVQCLKGSIPIRRTTKEDLIREKQLLNNSILLRDIPGVHLAELALSSNFSPYYGVRGRSSVYNPPITKGQMSLSHVWVQNGPISSNNKISFGWQRDNFQKTGCYNVRCPGFVQTSTQLSLGAIPGDISSYGGPVFDSTEYITMVMIFA</sequence>
<organism evidence="2 3">
    <name type="scientific">Phaseolus angularis</name>
    <name type="common">Azuki bean</name>
    <name type="synonym">Vigna angularis</name>
    <dbReference type="NCBI Taxonomy" id="3914"/>
    <lineage>
        <taxon>Eukaryota</taxon>
        <taxon>Viridiplantae</taxon>
        <taxon>Streptophyta</taxon>
        <taxon>Embryophyta</taxon>
        <taxon>Tracheophyta</taxon>
        <taxon>Spermatophyta</taxon>
        <taxon>Magnoliopsida</taxon>
        <taxon>eudicotyledons</taxon>
        <taxon>Gunneridae</taxon>
        <taxon>Pentapetalae</taxon>
        <taxon>rosids</taxon>
        <taxon>fabids</taxon>
        <taxon>Fabales</taxon>
        <taxon>Fabaceae</taxon>
        <taxon>Papilionoideae</taxon>
        <taxon>50 kb inversion clade</taxon>
        <taxon>NPAAA clade</taxon>
        <taxon>indigoferoid/millettioid clade</taxon>
        <taxon>Phaseoleae</taxon>
        <taxon>Vigna</taxon>
    </lineage>
</organism>
<protein>
    <recommendedName>
        <fullName evidence="1">Neprosin PEP catalytic domain-containing protein</fullName>
    </recommendedName>
</protein>
<dbReference type="OMA" id="VFDSTEY"/>
<dbReference type="PANTHER" id="PTHR31589:SF223">
    <property type="entry name" value="PROTEIN, PUTATIVE (DUF239)-RELATED"/>
    <property type="match status" value="1"/>
</dbReference>
<dbReference type="Pfam" id="PF03080">
    <property type="entry name" value="Neprosin"/>
    <property type="match status" value="1"/>
</dbReference>
<dbReference type="Proteomes" id="UP000053144">
    <property type="component" value="Chromosome 8"/>
</dbReference>
<reference evidence="3" key="1">
    <citation type="journal article" date="2015" name="Proc. Natl. Acad. Sci. U.S.A.">
        <title>Genome sequencing of adzuki bean (Vigna angularis) provides insight into high starch and low fat accumulation and domestication.</title>
        <authorList>
            <person name="Yang K."/>
            <person name="Tian Z."/>
            <person name="Chen C."/>
            <person name="Luo L."/>
            <person name="Zhao B."/>
            <person name="Wang Z."/>
            <person name="Yu L."/>
            <person name="Li Y."/>
            <person name="Sun Y."/>
            <person name="Li W."/>
            <person name="Chen Y."/>
            <person name="Li Y."/>
            <person name="Zhang Y."/>
            <person name="Ai D."/>
            <person name="Zhao J."/>
            <person name="Shang C."/>
            <person name="Ma Y."/>
            <person name="Wu B."/>
            <person name="Wang M."/>
            <person name="Gao L."/>
            <person name="Sun D."/>
            <person name="Zhang P."/>
            <person name="Guo F."/>
            <person name="Wang W."/>
            <person name="Li Y."/>
            <person name="Wang J."/>
            <person name="Varshney R.K."/>
            <person name="Wang J."/>
            <person name="Ling H.Q."/>
            <person name="Wan P."/>
        </authorList>
    </citation>
    <scope>NUCLEOTIDE SEQUENCE</scope>
    <source>
        <strain evidence="3">cv. Jingnong 6</strain>
    </source>
</reference>
<name>A0A0L9V4Y5_PHAAN</name>
<dbReference type="InterPro" id="IPR004314">
    <property type="entry name" value="Neprosin"/>
</dbReference>
<dbReference type="Gramene" id="KOM50150">
    <property type="protein sequence ID" value="KOM50150"/>
    <property type="gene ID" value="LR48_Vigan08g097700"/>
</dbReference>
<evidence type="ECO:0000259" key="1">
    <source>
        <dbReference type="PROSITE" id="PS52045"/>
    </source>
</evidence>
<dbReference type="STRING" id="3914.A0A0L9V4Y5"/>
<dbReference type="AlphaFoldDB" id="A0A0L9V4Y5"/>
<dbReference type="EMBL" id="CM003378">
    <property type="protein sequence ID" value="KOM50150.1"/>
    <property type="molecule type" value="Genomic_DNA"/>
</dbReference>
<gene>
    <name evidence="2" type="ORF">LR48_Vigan08g097700</name>
</gene>
<dbReference type="PROSITE" id="PS52045">
    <property type="entry name" value="NEPROSIN_PEP_CD"/>
    <property type="match status" value="1"/>
</dbReference>
<evidence type="ECO:0000313" key="3">
    <source>
        <dbReference type="Proteomes" id="UP000053144"/>
    </source>
</evidence>
<evidence type="ECO:0000313" key="2">
    <source>
        <dbReference type="EMBL" id="KOM50150.1"/>
    </source>
</evidence>
<dbReference type="PANTHER" id="PTHR31589">
    <property type="entry name" value="PROTEIN, PUTATIVE (DUF239)-RELATED-RELATED"/>
    <property type="match status" value="1"/>
</dbReference>
<proteinExistence type="predicted"/>
<feature type="domain" description="Neprosin PEP catalytic" evidence="1">
    <location>
        <begin position="46"/>
        <end position="161"/>
    </location>
</feature>
<accession>A0A0L9V4Y5</accession>